<proteinExistence type="predicted"/>
<accession>A0ABU6C680</accession>
<dbReference type="Pfam" id="PF03200">
    <property type="entry name" value="Glyco_hydro_63"/>
    <property type="match status" value="1"/>
</dbReference>
<comment type="caution">
    <text evidence="3">The sequence shown here is derived from an EMBL/GenBank/DDBJ whole genome shotgun (WGS) entry which is preliminary data.</text>
</comment>
<dbReference type="InterPro" id="IPR008928">
    <property type="entry name" value="6-hairpin_glycosidase_sf"/>
</dbReference>
<evidence type="ECO:0000259" key="2">
    <source>
        <dbReference type="Pfam" id="PF22422"/>
    </source>
</evidence>
<dbReference type="InterPro" id="IPR012341">
    <property type="entry name" value="6hp_glycosidase-like_sf"/>
</dbReference>
<feature type="domain" description="Mannosylglycerate hydrolase MGH1-like glycoside hydrolase" evidence="2">
    <location>
        <begin position="426"/>
        <end position="530"/>
    </location>
</feature>
<dbReference type="InterPro" id="IPR004888">
    <property type="entry name" value="Glycoside_hydrolase_63"/>
</dbReference>
<dbReference type="PANTHER" id="PTHR10412:SF10">
    <property type="entry name" value="GLYCOSYL HYDROLASE FAMILY 63 C-TERMINAL DOMAIN-CONTAINING PROTEIN"/>
    <property type="match status" value="1"/>
</dbReference>
<reference evidence="3 4" key="1">
    <citation type="submission" date="2022-10" db="EMBL/GenBank/DDBJ databases">
        <authorList>
            <person name="Xie J."/>
            <person name="Shen N."/>
        </authorList>
    </citation>
    <scope>NUCLEOTIDE SEQUENCE [LARGE SCALE GENOMIC DNA]</scope>
    <source>
        <strain evidence="3 4">DSM 41681</strain>
    </source>
</reference>
<keyword evidence="4" id="KW-1185">Reference proteome</keyword>
<dbReference type="EMBL" id="JAOZYB010000027">
    <property type="protein sequence ID" value="MEB3959835.1"/>
    <property type="molecule type" value="Genomic_DNA"/>
</dbReference>
<dbReference type="InterPro" id="IPR054491">
    <property type="entry name" value="MGH1-like_GH"/>
</dbReference>
<dbReference type="InterPro" id="IPR031335">
    <property type="entry name" value="Glyco_hydro_63_C"/>
</dbReference>
<dbReference type="SUPFAM" id="SSF48208">
    <property type="entry name" value="Six-hairpin glycosidases"/>
    <property type="match status" value="1"/>
</dbReference>
<evidence type="ECO:0000313" key="3">
    <source>
        <dbReference type="EMBL" id="MEB3959835.1"/>
    </source>
</evidence>
<gene>
    <name evidence="3" type="ORF">OKJ48_06160</name>
</gene>
<sequence>MNTQAQGAGIGPTADGNARARLWGPYLSERQWGTVREDYSPGGDAWSYFPHDHARSRAYRWGEDGLGGICDEKQRLCLALSLWNGHDPILKERAFGLTNGEGNHGEDVKEYYFYLDSTPSHSYLRYLYKYPQQAYPYDELLSVNRDRTRQEFEYELMDTGVFDEDRYFDVTVEYAKADHDDILMRITVENRGPREAALHVLPTLWFRNTWSWEHSTGDATKPRLWAAEGPRSTSTVRVDHPELGSYDLRCAGAPRVLYTENETNNERLFGAENASPYVKDGIGRYIVEGEGTAVNPAQEGTKAAAHYSLVVAPGGSETLRLRLGPAGGQLSVARGFDAVFKQRISEADAFYRELTPPRASEDEARVLRQALAGMLWSKQYYAFDLETWLAEHDLTPWSLPKPGVRNREWFHMVNDDIISMPDKWEYPWFAAWDLAFHTVAFSVVDIDFAKQQLELLLRDSYLHPNGQIPAYEWNFGDVNPPVHAWAAYFVYMMEERTTGHADHAFLERSFQKLLTNFTWWVNRKDPSGRNVFQGGFLGLDNIGVFDRSAPLPTGGTLEQADGTAWMALYCQSMLQIALELVQHNESYEELVLKFVEHYLWIAASMDRIGDLGDELWDEEDGFYYDVLRLPDGQAVRLKVRSMVGLLPLCASTVFQPDQLARLSGLGERLQRFAERHPSLSVTLTTAAAGKAGGPRLLSVLDEKKLVRVLHHVLSEDEFLSPYGIRALSRHHAEHPYTFWVHGEEFRVGYLPAESDTGMFGGNSNWRGPVWLPMNTLVVRALLNLYSFYGDDFTVECPTGSGVQKNLYEVAEEITARLTRIFLRDEEGRRPVYGGQAKFRDDPHWRDLISFYEYFHGDNGAGVGASHQTGWTGLIAPLMQIFGRLGPEDFRSGTARRHSR</sequence>
<feature type="domain" description="Glycosyl hydrolase family 63 C-terminal" evidence="1">
    <location>
        <begin position="560"/>
        <end position="789"/>
    </location>
</feature>
<evidence type="ECO:0000313" key="4">
    <source>
        <dbReference type="Proteomes" id="UP001352223"/>
    </source>
</evidence>
<organism evidence="3 4">
    <name type="scientific">Streptomyces kunmingensis</name>
    <dbReference type="NCBI Taxonomy" id="68225"/>
    <lineage>
        <taxon>Bacteria</taxon>
        <taxon>Bacillati</taxon>
        <taxon>Actinomycetota</taxon>
        <taxon>Actinomycetes</taxon>
        <taxon>Kitasatosporales</taxon>
        <taxon>Streptomycetaceae</taxon>
        <taxon>Streptomyces</taxon>
    </lineage>
</organism>
<dbReference type="Gene3D" id="1.50.10.10">
    <property type="match status" value="1"/>
</dbReference>
<dbReference type="PANTHER" id="PTHR10412">
    <property type="entry name" value="MANNOSYL-OLIGOSACCHARIDE GLUCOSIDASE"/>
    <property type="match status" value="1"/>
</dbReference>
<protein>
    <submittedName>
        <fullName evidence="3">Glucosidase</fullName>
    </submittedName>
</protein>
<dbReference type="Pfam" id="PF22422">
    <property type="entry name" value="MGH1-like_GH"/>
    <property type="match status" value="1"/>
</dbReference>
<name>A0ABU6C680_9ACTN</name>
<dbReference type="RefSeq" id="WP_324766818.1">
    <property type="nucleotide sequence ID" value="NZ_BAAATS010000006.1"/>
</dbReference>
<dbReference type="Proteomes" id="UP001352223">
    <property type="component" value="Unassembled WGS sequence"/>
</dbReference>
<evidence type="ECO:0000259" key="1">
    <source>
        <dbReference type="Pfam" id="PF03200"/>
    </source>
</evidence>